<proteinExistence type="predicted"/>
<dbReference type="EMBL" id="LR796385">
    <property type="protein sequence ID" value="CAB4141005.1"/>
    <property type="molecule type" value="Genomic_DNA"/>
</dbReference>
<protein>
    <recommendedName>
        <fullName evidence="2">Large polyvalent protein associated domain-containing protein</fullName>
    </recommendedName>
</protein>
<sequence length="460" mass="48593">MARGIRGKNPPSITEAALGIGDILAGAVRGATASFLGTPGDLADLAGPALPPVVQRALAPLPRSEALLGSLPPVVPAGAPNEAQRSQTAARAETLGQFLPWSPGSGGAEAAAGLGMLIGPRAVGPLGQRLRSVEKQVNKQQALGQTPMEIRRGLKDIEQPYGTPGGGFVGLEMADNTSTFSPQLAQAAQKTTVDAKGNTVPMIDSTALLQPLSHVLDHPTLYQEYPQLRQYQVRIVGGTDATRAEGSFNKRTKEITVKLPRNLVASGDPAGVEAARTTLLHEIQHAIQEIEGWPWGGSPATAKKAFHRIQLRDPKTADGLVDIAMNSAGFFGAFPKSQKTLRNAIETATVDDATAAKIAKENGLVHKDPAVVAEVKRQLNVAVWNGYWGMYRALPGEVDANLTGFRAKMSQDELNRAPRHTDLGRIGLQPAGVNPLLSRELGQENVPVAIPTPRAPSIRP</sequence>
<gene>
    <name evidence="1" type="ORF">UFOVP411_5</name>
</gene>
<organism evidence="1">
    <name type="scientific">uncultured Caudovirales phage</name>
    <dbReference type="NCBI Taxonomy" id="2100421"/>
    <lineage>
        <taxon>Viruses</taxon>
        <taxon>Duplodnaviria</taxon>
        <taxon>Heunggongvirae</taxon>
        <taxon>Uroviricota</taxon>
        <taxon>Caudoviricetes</taxon>
        <taxon>Peduoviridae</taxon>
        <taxon>Maltschvirus</taxon>
        <taxon>Maltschvirus maltsch</taxon>
    </lineage>
</organism>
<evidence type="ECO:0000313" key="1">
    <source>
        <dbReference type="EMBL" id="CAB4141005.1"/>
    </source>
</evidence>
<accession>A0A6J5M235</accession>
<reference evidence="1" key="1">
    <citation type="submission" date="2020-04" db="EMBL/GenBank/DDBJ databases">
        <authorList>
            <person name="Chiriac C."/>
            <person name="Salcher M."/>
            <person name="Ghai R."/>
            <person name="Kavagutti S V."/>
        </authorList>
    </citation>
    <scope>NUCLEOTIDE SEQUENCE</scope>
</reference>
<name>A0A6J5M235_9CAUD</name>
<evidence type="ECO:0008006" key="2">
    <source>
        <dbReference type="Google" id="ProtNLM"/>
    </source>
</evidence>